<evidence type="ECO:0000313" key="5">
    <source>
        <dbReference type="EMBL" id="EGC81602.1"/>
    </source>
</evidence>
<dbReference type="Pfam" id="PF21365">
    <property type="entry name" value="Glyco_hydro_31_3rd"/>
    <property type="match status" value="1"/>
</dbReference>
<keyword evidence="2 5" id="KW-0326">Glycosidase</keyword>
<dbReference type="InterPro" id="IPR017853">
    <property type="entry name" value="GH"/>
</dbReference>
<dbReference type="GO" id="GO:0004553">
    <property type="term" value="F:hydrolase activity, hydrolyzing O-glycosyl compounds"/>
    <property type="evidence" value="ECO:0007669"/>
    <property type="project" value="InterPro"/>
</dbReference>
<dbReference type="SUPFAM" id="SSF51445">
    <property type="entry name" value="(Trans)glycosidases"/>
    <property type="match status" value="1"/>
</dbReference>
<dbReference type="InterPro" id="IPR051816">
    <property type="entry name" value="Glycosyl_Hydrolase_31"/>
</dbReference>
<keyword evidence="6" id="KW-1185">Reference proteome</keyword>
<name>F0GX42_9FIRM</name>
<dbReference type="Gene3D" id="2.60.40.1760">
    <property type="entry name" value="glycosyl hydrolase (family 31)"/>
    <property type="match status" value="1"/>
</dbReference>
<evidence type="ECO:0000256" key="1">
    <source>
        <dbReference type="ARBA" id="ARBA00007806"/>
    </source>
</evidence>
<evidence type="ECO:0000313" key="6">
    <source>
        <dbReference type="Proteomes" id="UP000005286"/>
    </source>
</evidence>
<accession>F0GX42</accession>
<organism evidence="5 6">
    <name type="scientific">Anaerococcus prevotii ACS-065-V-Col13</name>
    <dbReference type="NCBI Taxonomy" id="879305"/>
    <lineage>
        <taxon>Bacteria</taxon>
        <taxon>Bacillati</taxon>
        <taxon>Bacillota</taxon>
        <taxon>Tissierellia</taxon>
        <taxon>Tissierellales</taxon>
        <taxon>Peptoniphilaceae</taxon>
        <taxon>Anaerococcus</taxon>
    </lineage>
</organism>
<dbReference type="SUPFAM" id="SSF51011">
    <property type="entry name" value="Glycosyl hydrolase domain"/>
    <property type="match status" value="1"/>
</dbReference>
<dbReference type="PANTHER" id="PTHR43863:SF2">
    <property type="entry name" value="MALTASE-GLUCOAMYLASE"/>
    <property type="match status" value="1"/>
</dbReference>
<gene>
    <name evidence="5" type="ORF">HMPREF9290_0727</name>
</gene>
<keyword evidence="2 5" id="KW-0378">Hydrolase</keyword>
<dbReference type="EMBL" id="AEXM01000029">
    <property type="protein sequence ID" value="EGC81602.1"/>
    <property type="molecule type" value="Genomic_DNA"/>
</dbReference>
<dbReference type="STRING" id="879305.HMPREF9290_0727"/>
<dbReference type="SUPFAM" id="SSF74650">
    <property type="entry name" value="Galactose mutarotase-like"/>
    <property type="match status" value="1"/>
</dbReference>
<dbReference type="InterPro" id="IPR000322">
    <property type="entry name" value="Glyco_hydro_31_TIM"/>
</dbReference>
<dbReference type="Pfam" id="PF01055">
    <property type="entry name" value="Glyco_hydro_31_2nd"/>
    <property type="match status" value="1"/>
</dbReference>
<feature type="domain" description="Glycoside hydrolase family 31 TIM barrel" evidence="3">
    <location>
        <begin position="252"/>
        <end position="572"/>
    </location>
</feature>
<dbReference type="RefSeq" id="WP_004835387.1">
    <property type="nucleotide sequence ID" value="NZ_AEXM01000029.1"/>
</dbReference>
<proteinExistence type="inferred from homology"/>
<dbReference type="PATRIC" id="fig|879305.3.peg.1374"/>
<dbReference type="Proteomes" id="UP000005286">
    <property type="component" value="Unassembled WGS sequence"/>
</dbReference>
<evidence type="ECO:0000259" key="3">
    <source>
        <dbReference type="Pfam" id="PF01055"/>
    </source>
</evidence>
<comment type="similarity">
    <text evidence="1 2">Belongs to the glycosyl hydrolase 31 family.</text>
</comment>
<evidence type="ECO:0000256" key="2">
    <source>
        <dbReference type="RuleBase" id="RU361185"/>
    </source>
</evidence>
<dbReference type="Gene3D" id="2.60.40.1180">
    <property type="entry name" value="Golgi alpha-mannosidase II"/>
    <property type="match status" value="1"/>
</dbReference>
<dbReference type="CDD" id="cd06591">
    <property type="entry name" value="GH31_xylosidase_XylS"/>
    <property type="match status" value="1"/>
</dbReference>
<evidence type="ECO:0000259" key="4">
    <source>
        <dbReference type="Pfam" id="PF21365"/>
    </source>
</evidence>
<dbReference type="PANTHER" id="PTHR43863">
    <property type="entry name" value="HYDROLASE, PUTATIVE (AFU_ORTHOLOGUE AFUA_1G03140)-RELATED"/>
    <property type="match status" value="1"/>
</dbReference>
<dbReference type="EC" id="3.2.1.-" evidence="5"/>
<dbReference type="Gene3D" id="3.20.20.80">
    <property type="entry name" value="Glycosidases"/>
    <property type="match status" value="1"/>
</dbReference>
<dbReference type="CDD" id="cd14752">
    <property type="entry name" value="GH31_N"/>
    <property type="match status" value="1"/>
</dbReference>
<dbReference type="InterPro" id="IPR011013">
    <property type="entry name" value="Gal_mutarotase_sf_dom"/>
</dbReference>
<reference evidence="5 6" key="1">
    <citation type="submission" date="2011-01" db="EMBL/GenBank/DDBJ databases">
        <authorList>
            <person name="Durkin A.S."/>
            <person name="Madupu R."/>
            <person name="Torralba M."/>
            <person name="Gillis M."/>
            <person name="Methe B."/>
            <person name="Sutton G."/>
            <person name="Nelson K.E."/>
        </authorList>
    </citation>
    <scope>NUCLEOTIDE SEQUENCE [LARGE SCALE GENOMIC DNA]</scope>
    <source>
        <strain evidence="5 6">ACS-065-V-Col13</strain>
    </source>
</reference>
<dbReference type="GO" id="GO:0005975">
    <property type="term" value="P:carbohydrate metabolic process"/>
    <property type="evidence" value="ECO:0007669"/>
    <property type="project" value="InterPro"/>
</dbReference>
<dbReference type="GO" id="GO:0030246">
    <property type="term" value="F:carbohydrate binding"/>
    <property type="evidence" value="ECO:0007669"/>
    <property type="project" value="InterPro"/>
</dbReference>
<comment type="caution">
    <text evidence="5">The sequence shown here is derived from an EMBL/GenBank/DDBJ whole genome shotgun (WGS) entry which is preliminary data.</text>
</comment>
<dbReference type="eggNOG" id="COG1501">
    <property type="taxonomic scope" value="Bacteria"/>
</dbReference>
<dbReference type="InterPro" id="IPR013780">
    <property type="entry name" value="Glyco_hydro_b"/>
</dbReference>
<feature type="domain" description="Glycosyl hydrolase family 31 C-terminal" evidence="4">
    <location>
        <begin position="583"/>
        <end position="666"/>
    </location>
</feature>
<dbReference type="AlphaFoldDB" id="F0GX42"/>
<dbReference type="InterPro" id="IPR048395">
    <property type="entry name" value="Glyco_hydro_31_C"/>
</dbReference>
<protein>
    <submittedName>
        <fullName evidence="5">Glycosyl hydrolase, family 31</fullName>
        <ecNumber evidence="5">3.2.1.-</ecNumber>
    </submittedName>
</protein>
<sequence>MIDSESYTRDKKFLVYKTDNYYIRLKTVGKDSIRVIASRKEELDLPSYWPSPSSESYEDFKKIKTNEKISLINGKLRVDFDGRKLVFYNRDEVILEEVSLRQSNVRRTVGIDDHVKIPNLPSSSLAIDPYEFTDISGDIVRSRLRFIGDADEKIYGMGGYQEESLNKNNKYIELMQRNSQTVIPAYISNKNYGFIWNNPSVGSAFFGSNEKVWEASDSEIIDYIVFVGDTPKELIVKLTSILGKPPQMDTDLLGLWQSKLRYQTTKELEEVYDQYLEREITPSVMVIDYFHWTREGDYKFDLEYWKGINKLSKKMEKHGTKLMVSVWPTIEEGSENYRYLKKNHLLIDGINTSGKIFNSRYMIDLLKEESRQFLAKKLRENYISKGVKLFWADQAEPEMDIYNHFSYKSGGVRMSKLANLYPYFYAEAINRVSNDLPVLIRSSFLSSQRHSSLLWSGDIESSFTSMRRQIQFAISVGVCGQSWWTSDIGGFHSGDSQSDYFKELLIRWYQFSVFSPILRMHGDRQPHYPKIGNKGGGLRTSGSSNEIFSFGREAEQILTSYTKIRMGLQNYISDLFLQANKKGFPLIRPVFFEYPEDDYSYSEGSQYFFGSDMIICPVTEYKQRNIDVYIPDNNWIDVYKGTYIKKGLNKVDCPLYKIPVYVKKDSKYYDKFIEEFKIIGDIK</sequence>